<dbReference type="GO" id="GO:0005975">
    <property type="term" value="P:carbohydrate metabolic process"/>
    <property type="evidence" value="ECO:0007669"/>
    <property type="project" value="InterPro"/>
</dbReference>
<dbReference type="InterPro" id="IPR000757">
    <property type="entry name" value="Beta-glucanase-like"/>
</dbReference>
<reference evidence="2 3" key="1">
    <citation type="journal article" date="2019" name="Fungal Biol. Biotechnol.">
        <title>Draft genome sequence of fastidious pathogen Ceratobasidium theobromae, which causes vascular-streak dieback in Theobroma cacao.</title>
        <authorList>
            <person name="Ali S.S."/>
            <person name="Asman A."/>
            <person name="Shao J."/>
            <person name="Firmansyah A.P."/>
            <person name="Susilo A.W."/>
            <person name="Rosmana A."/>
            <person name="McMahon P."/>
            <person name="Junaid M."/>
            <person name="Guest D."/>
            <person name="Kheng T.Y."/>
            <person name="Meinhardt L.W."/>
            <person name="Bailey B.A."/>
        </authorList>
    </citation>
    <scope>NUCLEOTIDE SEQUENCE [LARGE SCALE GENOMIC DNA]</scope>
    <source>
        <strain evidence="2 3">CT2</strain>
    </source>
</reference>
<dbReference type="Pfam" id="PF00722">
    <property type="entry name" value="Glyco_hydro_16"/>
    <property type="match status" value="1"/>
</dbReference>
<keyword evidence="3" id="KW-1185">Reference proteome</keyword>
<evidence type="ECO:0000259" key="1">
    <source>
        <dbReference type="PROSITE" id="PS51762"/>
    </source>
</evidence>
<dbReference type="PANTHER" id="PTHR34987:SF6">
    <property type="entry name" value="ALPHA-L-RHAMNOSIDASE SIX-HAIRPIN GLYCOSIDASE DOMAIN-CONTAINING PROTEIN"/>
    <property type="match status" value="1"/>
</dbReference>
<dbReference type="EMBL" id="SSOP01000292">
    <property type="protein sequence ID" value="KAB5589288.1"/>
    <property type="molecule type" value="Genomic_DNA"/>
</dbReference>
<dbReference type="InterPro" id="IPR035396">
    <property type="entry name" value="Bac_rhamnosid6H"/>
</dbReference>
<dbReference type="Pfam" id="PF17389">
    <property type="entry name" value="Bac_rhamnosid6H"/>
    <property type="match status" value="1"/>
</dbReference>
<evidence type="ECO:0000313" key="3">
    <source>
        <dbReference type="Proteomes" id="UP000383932"/>
    </source>
</evidence>
<dbReference type="Gene3D" id="1.50.10.10">
    <property type="match status" value="1"/>
</dbReference>
<proteinExistence type="predicted"/>
<dbReference type="InterPro" id="IPR012341">
    <property type="entry name" value="6hp_glycosidase-like_sf"/>
</dbReference>
<dbReference type="SUPFAM" id="SSF48208">
    <property type="entry name" value="Six-hairpin glycosidases"/>
    <property type="match status" value="1"/>
</dbReference>
<dbReference type="Gene3D" id="2.60.120.200">
    <property type="match status" value="1"/>
</dbReference>
<dbReference type="Gene3D" id="2.60.420.10">
    <property type="entry name" value="Maltose phosphorylase, domain 3"/>
    <property type="match status" value="1"/>
</dbReference>
<dbReference type="OrthoDB" id="10036721at2759"/>
<protein>
    <submittedName>
        <fullName evidence="2">DNA replication licensing factor mcm5</fullName>
    </submittedName>
</protein>
<gene>
    <name evidence="2" type="ORF">CTheo_7272</name>
</gene>
<dbReference type="PROSITE" id="PS51762">
    <property type="entry name" value="GH16_2"/>
    <property type="match status" value="1"/>
</dbReference>
<sequence length="943" mass="103929">MHTPISVLFTNGSISHADTIVAPEPYRSKLPPTALHGLSAVLTLDFGQNIAGIPTITFGKDSQPGEVFGMAFAESKQFISRTSDRAMDFFVDDGALFHTIKPGGVEEWTPQYRYMRGAFRYMTLFLNSTGTVTITNVRCFNNMMPHWEDLRNYGGFFYSSDELLNKIWYAGAYTIQLSTIPSSTGRGHDHFMERYGYDNSAPAGTGRAVLTDGARRDRTVWAGDRAISTTAQHYTLNDAYSSQTGLEWLFAQQDPETGQMPYAAPPIDEWGSDTYHMWSVIVLYDTYFYAGGGKEWLLESRLHVSGQKVSLWEAAQRAMNYSIKKLNAGPESGGKPGLLWVDHKLDWGRIHQGGYNLAANCIFMRALQRMSALAKELGQGNTSTWIELANSVKHAINAELWDETQGMYRDNTTSGLFPQDGNSLAIWFDVVDDEEKAERISAGLQKNWNKFGAVAPESPGMISTFISGFELIAHLRAGKSQAAIDLIRLLWGYVWNAPYAVQSSLIEGYYEDGRCYYPFQAYDPSYISHAHPWASGPSIVLSRNVAGLEFTDPKHKTWSVTPEAQVDLDYAVAGVSSATGQLLVAGWSKTSPWSLEMAIKVPAGTRGQVGVPVIWREYHRYEIQLNGTVVASGQGNPPLPPQKNLQDSQRHVMIEGIGEGNHFILHLFDLRVGGKSVLTLGIGYTRSRPNNINIKFDCACGYKDSTGVVWRESFTSDFTTGSGDALSANFYKFGWAENHANAPYVMQYNVDNIYGYNDGPGLKTLAFASGSVQTAGIGSLRSDILYGSFRMRATVLSVPGACSGIFTYKNDTQEADIEFLGSDTDYYQRVHHTNQPGLLNGDTDPDAAKSVVIPGADFTIFQVQYYYDDSLKSTVSKNSPSVPSSLLANFWSDGSSGWAQGPPTQDAIATIYYIKAYFNSTTLTESQFNAKCAAASSKSPCSV</sequence>
<dbReference type="Proteomes" id="UP000383932">
    <property type="component" value="Unassembled WGS sequence"/>
</dbReference>
<dbReference type="SUPFAM" id="SSF49899">
    <property type="entry name" value="Concanavalin A-like lectins/glucanases"/>
    <property type="match status" value="1"/>
</dbReference>
<accession>A0A5N5QCW2</accession>
<dbReference type="CDD" id="cd00413">
    <property type="entry name" value="Glyco_hydrolase_16"/>
    <property type="match status" value="1"/>
</dbReference>
<dbReference type="InterPro" id="IPR013320">
    <property type="entry name" value="ConA-like_dom_sf"/>
</dbReference>
<dbReference type="InterPro" id="IPR008928">
    <property type="entry name" value="6-hairpin_glycosidase_sf"/>
</dbReference>
<organism evidence="2 3">
    <name type="scientific">Ceratobasidium theobromae</name>
    <dbReference type="NCBI Taxonomy" id="1582974"/>
    <lineage>
        <taxon>Eukaryota</taxon>
        <taxon>Fungi</taxon>
        <taxon>Dikarya</taxon>
        <taxon>Basidiomycota</taxon>
        <taxon>Agaricomycotina</taxon>
        <taxon>Agaricomycetes</taxon>
        <taxon>Cantharellales</taxon>
        <taxon>Ceratobasidiaceae</taxon>
        <taxon>Ceratobasidium</taxon>
    </lineage>
</organism>
<dbReference type="GO" id="GO:0004553">
    <property type="term" value="F:hydrolase activity, hydrolyzing O-glycosyl compounds"/>
    <property type="evidence" value="ECO:0007669"/>
    <property type="project" value="InterPro"/>
</dbReference>
<comment type="caution">
    <text evidence="2">The sequence shown here is derived from an EMBL/GenBank/DDBJ whole genome shotgun (WGS) entry which is preliminary data.</text>
</comment>
<dbReference type="PANTHER" id="PTHR34987">
    <property type="entry name" value="C, PUTATIVE (AFU_ORTHOLOGUE AFUA_3G02880)-RELATED"/>
    <property type="match status" value="1"/>
</dbReference>
<dbReference type="Gene3D" id="2.60.120.260">
    <property type="entry name" value="Galactose-binding domain-like"/>
    <property type="match status" value="1"/>
</dbReference>
<evidence type="ECO:0000313" key="2">
    <source>
        <dbReference type="EMBL" id="KAB5589288.1"/>
    </source>
</evidence>
<name>A0A5N5QCW2_9AGAM</name>
<dbReference type="AlphaFoldDB" id="A0A5N5QCW2"/>
<feature type="domain" description="GH16" evidence="1">
    <location>
        <begin position="708"/>
        <end position="922"/>
    </location>
</feature>